<organism evidence="1">
    <name type="scientific">Siphoviridae sp. ctv4j104</name>
    <dbReference type="NCBI Taxonomy" id="2826510"/>
    <lineage>
        <taxon>Viruses</taxon>
        <taxon>Duplodnaviria</taxon>
        <taxon>Heunggongvirae</taxon>
        <taxon>Uroviricota</taxon>
        <taxon>Caudoviricetes</taxon>
    </lineage>
</organism>
<proteinExistence type="predicted"/>
<evidence type="ECO:0000313" key="1">
    <source>
        <dbReference type="EMBL" id="DAD78984.1"/>
    </source>
</evidence>
<reference evidence="1" key="1">
    <citation type="journal article" date="2021" name="Proc. Natl. Acad. Sci. U.S.A.">
        <title>A Catalog of Tens of Thousands of Viruses from Human Metagenomes Reveals Hidden Associations with Chronic Diseases.</title>
        <authorList>
            <person name="Tisza M.J."/>
            <person name="Buck C.B."/>
        </authorList>
    </citation>
    <scope>NUCLEOTIDE SEQUENCE</scope>
    <source>
        <strain evidence="1">Ctv4j104</strain>
    </source>
</reference>
<sequence length="78" mass="9391">MSVPNKGERCYLRDWRNLRFNELTHSQYELLRGDISYIIKVGQKQSKVSISPDAKQGWFVDNRQIMTETEHYKWGERK</sequence>
<protein>
    <submittedName>
        <fullName evidence="1">Uncharacterized protein</fullName>
    </submittedName>
</protein>
<accession>A0A8S5M9Z0</accession>
<dbReference type="EMBL" id="BK014855">
    <property type="protein sequence ID" value="DAD78984.1"/>
    <property type="molecule type" value="Genomic_DNA"/>
</dbReference>
<name>A0A8S5M9Z0_9CAUD</name>